<evidence type="ECO:0000256" key="8">
    <source>
        <dbReference type="ARBA" id="ARBA00022982"/>
    </source>
</evidence>
<dbReference type="Proteomes" id="UP000001693">
    <property type="component" value="Chromosome"/>
</dbReference>
<evidence type="ECO:0000256" key="2">
    <source>
        <dbReference type="ARBA" id="ARBA00007395"/>
    </source>
</evidence>
<feature type="transmembrane region" description="Helical" evidence="12">
    <location>
        <begin position="22"/>
        <end position="45"/>
    </location>
</feature>
<evidence type="ECO:0000259" key="13">
    <source>
        <dbReference type="Pfam" id="PF03264"/>
    </source>
</evidence>
<keyword evidence="10" id="KW-0408">Iron</keyword>
<dbReference type="SUPFAM" id="SSF48695">
    <property type="entry name" value="Multiheme cytochromes"/>
    <property type="match status" value="1"/>
</dbReference>
<dbReference type="FunFam" id="1.10.3820.10:FF:000001">
    <property type="entry name" value="Cytochrome c-type protein"/>
    <property type="match status" value="1"/>
</dbReference>
<dbReference type="InterPro" id="IPR038266">
    <property type="entry name" value="NapC/NirT_cytc_sf"/>
</dbReference>
<proteinExistence type="inferred from homology"/>
<keyword evidence="11 12" id="KW-0472">Membrane</keyword>
<keyword evidence="5" id="KW-0349">Heme</keyword>
<keyword evidence="7" id="KW-0479">Metal-binding</keyword>
<organism evidence="14 15">
    <name type="scientific">Leptothrix cholodnii (strain ATCC 51168 / LMG 8142 / SP-6)</name>
    <name type="common">Leptothrix discophora (strain SP-6)</name>
    <dbReference type="NCBI Taxonomy" id="395495"/>
    <lineage>
        <taxon>Bacteria</taxon>
        <taxon>Pseudomonadati</taxon>
        <taxon>Pseudomonadota</taxon>
        <taxon>Betaproteobacteria</taxon>
        <taxon>Burkholderiales</taxon>
        <taxon>Sphaerotilaceae</taxon>
        <taxon>Leptothrix</taxon>
    </lineage>
</organism>
<evidence type="ECO:0000256" key="1">
    <source>
        <dbReference type="ARBA" id="ARBA00004162"/>
    </source>
</evidence>
<keyword evidence="4" id="KW-1003">Cell membrane</keyword>
<dbReference type="HOGENOM" id="CLU_096753_2_0_4"/>
<keyword evidence="8" id="KW-0249">Electron transport</keyword>
<gene>
    <name evidence="14" type="ordered locus">Lcho_1339</name>
</gene>
<evidence type="ECO:0000313" key="14">
    <source>
        <dbReference type="EMBL" id="ACB33607.1"/>
    </source>
</evidence>
<evidence type="ECO:0000256" key="5">
    <source>
        <dbReference type="ARBA" id="ARBA00022617"/>
    </source>
</evidence>
<dbReference type="EMBL" id="CP001013">
    <property type="protein sequence ID" value="ACB33607.1"/>
    <property type="molecule type" value="Genomic_DNA"/>
</dbReference>
<protein>
    <submittedName>
        <fullName evidence="14">NapC/NirT cytochrome c domain protein</fullName>
    </submittedName>
</protein>
<evidence type="ECO:0000256" key="9">
    <source>
        <dbReference type="ARBA" id="ARBA00022989"/>
    </source>
</evidence>
<evidence type="ECO:0000256" key="7">
    <source>
        <dbReference type="ARBA" id="ARBA00022723"/>
    </source>
</evidence>
<accession>B1Y6A2</accession>
<evidence type="ECO:0000256" key="10">
    <source>
        <dbReference type="ARBA" id="ARBA00023004"/>
    </source>
</evidence>
<evidence type="ECO:0000256" key="4">
    <source>
        <dbReference type="ARBA" id="ARBA00022475"/>
    </source>
</evidence>
<keyword evidence="9 12" id="KW-1133">Transmembrane helix</keyword>
<dbReference type="InterPro" id="IPR005126">
    <property type="entry name" value="NapC/NirT_cyt_c_N"/>
</dbReference>
<reference evidence="14 15" key="1">
    <citation type="submission" date="2008-03" db="EMBL/GenBank/DDBJ databases">
        <title>Complete sequence of Leptothrix cholodnii SP-6.</title>
        <authorList>
            <consortium name="US DOE Joint Genome Institute"/>
            <person name="Copeland A."/>
            <person name="Lucas S."/>
            <person name="Lapidus A."/>
            <person name="Glavina del Rio T."/>
            <person name="Dalin E."/>
            <person name="Tice H."/>
            <person name="Bruce D."/>
            <person name="Goodwin L."/>
            <person name="Pitluck S."/>
            <person name="Chertkov O."/>
            <person name="Brettin T."/>
            <person name="Detter J.C."/>
            <person name="Han C."/>
            <person name="Kuske C.R."/>
            <person name="Schmutz J."/>
            <person name="Larimer F."/>
            <person name="Land M."/>
            <person name="Hauser L."/>
            <person name="Kyrpides N."/>
            <person name="Lykidis A."/>
            <person name="Emerson D."/>
            <person name="Richardson P."/>
        </authorList>
    </citation>
    <scope>NUCLEOTIDE SEQUENCE [LARGE SCALE GENOMIC DNA]</scope>
    <source>
        <strain evidence="15">ATCC 51168 / LMG 8142 / SP-6</strain>
    </source>
</reference>
<dbReference type="GO" id="GO:0046872">
    <property type="term" value="F:metal ion binding"/>
    <property type="evidence" value="ECO:0007669"/>
    <property type="project" value="UniProtKB-KW"/>
</dbReference>
<evidence type="ECO:0000256" key="11">
    <source>
        <dbReference type="ARBA" id="ARBA00023136"/>
    </source>
</evidence>
<evidence type="ECO:0000313" key="15">
    <source>
        <dbReference type="Proteomes" id="UP000001693"/>
    </source>
</evidence>
<comment type="similarity">
    <text evidence="2">Belongs to the NapC/NirT/NrfH family.</text>
</comment>
<evidence type="ECO:0000256" key="3">
    <source>
        <dbReference type="ARBA" id="ARBA00022448"/>
    </source>
</evidence>
<keyword evidence="15" id="KW-1185">Reference proteome</keyword>
<evidence type="ECO:0000256" key="6">
    <source>
        <dbReference type="ARBA" id="ARBA00022692"/>
    </source>
</evidence>
<dbReference type="STRING" id="395495.Lcho_1339"/>
<feature type="domain" description="NapC/NirT cytochrome c N-terminal" evidence="13">
    <location>
        <begin position="29"/>
        <end position="193"/>
    </location>
</feature>
<evidence type="ECO:0000256" key="12">
    <source>
        <dbReference type="SAM" id="Phobius"/>
    </source>
</evidence>
<dbReference type="PANTHER" id="PTHR30333:SF1">
    <property type="entry name" value="CYTOCHROME C-TYPE PROTEIN NAPC"/>
    <property type="match status" value="1"/>
</dbReference>
<comment type="subcellular location">
    <subcellularLocation>
        <location evidence="1">Cell membrane</location>
        <topology evidence="1">Single-pass membrane protein</topology>
    </subcellularLocation>
</comment>
<dbReference type="GO" id="GO:0005886">
    <property type="term" value="C:plasma membrane"/>
    <property type="evidence" value="ECO:0007669"/>
    <property type="project" value="UniProtKB-SubCell"/>
</dbReference>
<sequence>MADNNKTSSTAQGGLVARLWKWLWLPGTLMLIGAFGAGIVFWGGFNTAMEYTNREEFCISCHEMKENVFVEYRNTIHYQNRTGVRATCPDCHVPKEWGPKIYRKIQASNEVLHKILGSIDTPEKFNAKRAVLAQHEWDRMKRTDSRECRNCHNFTYMDYAEQNSRAATRHQVAFTAGQTCIDCHKGIAHTLPEVEQHIGAPKEAPADPSTPGVINPNEAAVAAASAASAASRP</sequence>
<dbReference type="OrthoDB" id="9782159at2"/>
<dbReference type="GO" id="GO:0009061">
    <property type="term" value="P:anaerobic respiration"/>
    <property type="evidence" value="ECO:0007669"/>
    <property type="project" value="TreeGrafter"/>
</dbReference>
<dbReference type="Gene3D" id="1.10.3820.10">
    <property type="entry name" value="Di-heme elbow motif domain"/>
    <property type="match status" value="1"/>
</dbReference>
<dbReference type="RefSeq" id="WP_012346369.1">
    <property type="nucleotide sequence ID" value="NC_010524.1"/>
</dbReference>
<name>B1Y6A2_LEPCP</name>
<dbReference type="InterPro" id="IPR036280">
    <property type="entry name" value="Multihaem_cyt_sf"/>
</dbReference>
<keyword evidence="6 12" id="KW-0812">Transmembrane</keyword>
<dbReference type="InterPro" id="IPR051174">
    <property type="entry name" value="Cytochrome_c-type_ET"/>
</dbReference>
<dbReference type="Pfam" id="PF03264">
    <property type="entry name" value="Cytochrom_NNT"/>
    <property type="match status" value="1"/>
</dbReference>
<dbReference type="KEGG" id="lch:Lcho_1339"/>
<dbReference type="eggNOG" id="COG3005">
    <property type="taxonomic scope" value="Bacteria"/>
</dbReference>
<dbReference type="GO" id="GO:0009055">
    <property type="term" value="F:electron transfer activity"/>
    <property type="evidence" value="ECO:0007669"/>
    <property type="project" value="TreeGrafter"/>
</dbReference>
<dbReference type="AlphaFoldDB" id="B1Y6A2"/>
<dbReference type="PANTHER" id="PTHR30333">
    <property type="entry name" value="CYTOCHROME C-TYPE PROTEIN"/>
    <property type="match status" value="1"/>
</dbReference>
<keyword evidence="3" id="KW-0813">Transport</keyword>